<dbReference type="Proteomes" id="UP000004116">
    <property type="component" value="Unassembled WGS sequence"/>
</dbReference>
<dbReference type="SUPFAM" id="SSF88723">
    <property type="entry name" value="PIN domain-like"/>
    <property type="match status" value="1"/>
</dbReference>
<accession>G2GXD8</accession>
<dbReference type="Pfam" id="PF13470">
    <property type="entry name" value="PIN_3"/>
    <property type="match status" value="1"/>
</dbReference>
<dbReference type="NCBIfam" id="TIGR00305">
    <property type="entry name" value="putative toxin-antitoxin system toxin component, PIN family"/>
    <property type="match status" value="1"/>
</dbReference>
<dbReference type="InterPro" id="IPR029060">
    <property type="entry name" value="PIN-like_dom_sf"/>
</dbReference>
<reference evidence="2 3" key="1">
    <citation type="journal article" date="2012" name="Genome Res.">
        <title>Genomic basis of endosymbiont-conferred protection against an insect parasitoid.</title>
        <authorList>
            <person name="Hansen A.K."/>
            <person name="Vorburger C."/>
            <person name="Moran N.A."/>
        </authorList>
    </citation>
    <scope>NUCLEOTIDE SEQUENCE [LARGE SCALE GENOMIC DNA]</scope>
    <source>
        <strain evidence="3">R5.15</strain>
    </source>
</reference>
<dbReference type="InterPro" id="IPR002716">
    <property type="entry name" value="PIN_dom"/>
</dbReference>
<dbReference type="CDD" id="cd18715">
    <property type="entry name" value="PIN_VapC-like"/>
    <property type="match status" value="1"/>
</dbReference>
<dbReference type="PANTHER" id="PTHR34610:SF4">
    <property type="entry name" value="SLL8027 PROTEIN"/>
    <property type="match status" value="1"/>
</dbReference>
<dbReference type="InterPro" id="IPR002850">
    <property type="entry name" value="PIN_toxin-like"/>
</dbReference>
<gene>
    <name evidence="2" type="ORF">Rin_00004300</name>
</gene>
<dbReference type="EMBL" id="AGCA01000092">
    <property type="protein sequence ID" value="EGY29592.1"/>
    <property type="molecule type" value="Genomic_DNA"/>
</dbReference>
<feature type="domain" description="PIN" evidence="1">
    <location>
        <begin position="1"/>
        <end position="117"/>
    </location>
</feature>
<keyword evidence="3" id="KW-1185">Reference proteome</keyword>
<dbReference type="SMART" id="SM00670">
    <property type="entry name" value="PINc"/>
    <property type="match status" value="1"/>
</dbReference>
<evidence type="ECO:0000259" key="1">
    <source>
        <dbReference type="SMART" id="SM00670"/>
    </source>
</evidence>
<sequence length="146" mass="16517">MRVVLDTNVLLSALISSHGAPDTIYHAWRDARFELVTSLIQFDELRRVSRYPKLKAILPPHRVGAMMNNMQRAIVLEHLQNLPEDIKVDDPDDVFLLAMAMAGNADYLVTGDRRAGLLQRGHINRTRIVTPANFCSEVLSKLSRNQ</sequence>
<dbReference type="OrthoDB" id="9802272at2"/>
<proteinExistence type="predicted"/>
<name>G2GXD8_9ENTR</name>
<dbReference type="PANTHER" id="PTHR34610">
    <property type="entry name" value="SSL7007 PROTEIN"/>
    <property type="match status" value="1"/>
</dbReference>
<organism evidence="2 3">
    <name type="scientific">Candidatus Regiella insecticola 5.15</name>
    <dbReference type="NCBI Taxonomy" id="1005043"/>
    <lineage>
        <taxon>Bacteria</taxon>
        <taxon>Pseudomonadati</taxon>
        <taxon>Pseudomonadota</taxon>
        <taxon>Gammaproteobacteria</taxon>
        <taxon>Enterobacterales</taxon>
        <taxon>Enterobacteriaceae</taxon>
        <taxon>aphid secondary symbionts</taxon>
        <taxon>Candidatus Regiella</taxon>
    </lineage>
</organism>
<protein>
    <submittedName>
        <fullName evidence="2">Putative toxin-antitoxin system toxin component, PIN family</fullName>
    </submittedName>
</protein>
<evidence type="ECO:0000313" key="3">
    <source>
        <dbReference type="Proteomes" id="UP000004116"/>
    </source>
</evidence>
<evidence type="ECO:0000313" key="2">
    <source>
        <dbReference type="EMBL" id="EGY29592.1"/>
    </source>
</evidence>
<dbReference type="AlphaFoldDB" id="G2GXD8"/>
<comment type="caution">
    <text evidence="2">The sequence shown here is derived from an EMBL/GenBank/DDBJ whole genome shotgun (WGS) entry which is preliminary data.</text>
</comment>
<dbReference type="PATRIC" id="fig|1005043.3.peg.399"/>
<dbReference type="RefSeq" id="WP_006706132.1">
    <property type="nucleotide sequence ID" value="NZ_AGCA01000092.1"/>
</dbReference>